<sequence length="136" mass="13751">MGVVECALWGLFGGFAVEGLDFAGAIRRTGGWPWRQPGEPGPAPLLISVVIRLTVGGGLAAAAGSAGQVGGPFGALAIGIAAPLVVAQLASQVTLPTGSSNAPRKDQSPPRARRKRAETRDEPPTVTARTGSNDAE</sequence>
<organism evidence="2 3">
    <name type="scientific">Streptoalloteichus hindustanus</name>
    <dbReference type="NCBI Taxonomy" id="2017"/>
    <lineage>
        <taxon>Bacteria</taxon>
        <taxon>Bacillati</taxon>
        <taxon>Actinomycetota</taxon>
        <taxon>Actinomycetes</taxon>
        <taxon>Pseudonocardiales</taxon>
        <taxon>Pseudonocardiaceae</taxon>
        <taxon>Streptoalloteichus</taxon>
    </lineage>
</organism>
<evidence type="ECO:0000256" key="1">
    <source>
        <dbReference type="SAM" id="MobiDB-lite"/>
    </source>
</evidence>
<keyword evidence="3" id="KW-1185">Reference proteome</keyword>
<evidence type="ECO:0000313" key="3">
    <source>
        <dbReference type="Proteomes" id="UP000184501"/>
    </source>
</evidence>
<dbReference type="EMBL" id="FQVN01000020">
    <property type="protein sequence ID" value="SHH05607.1"/>
    <property type="molecule type" value="Genomic_DNA"/>
</dbReference>
<evidence type="ECO:0000313" key="2">
    <source>
        <dbReference type="EMBL" id="SHH05607.1"/>
    </source>
</evidence>
<proteinExistence type="predicted"/>
<dbReference type="RefSeq" id="WP_073490007.1">
    <property type="nucleotide sequence ID" value="NZ_FQVN01000020.1"/>
</dbReference>
<gene>
    <name evidence="2" type="ORF">SAMN05444320_1208</name>
</gene>
<accession>A0A1M5PUE3</accession>
<protein>
    <submittedName>
        <fullName evidence="2">Uncharacterized protein</fullName>
    </submittedName>
</protein>
<dbReference type="AlphaFoldDB" id="A0A1M5PUE3"/>
<dbReference type="STRING" id="2017.SAMN05444320_1208"/>
<dbReference type="OrthoDB" id="3218347at2"/>
<name>A0A1M5PUE3_STRHI</name>
<feature type="region of interest" description="Disordered" evidence="1">
    <location>
        <begin position="95"/>
        <end position="136"/>
    </location>
</feature>
<reference evidence="2 3" key="1">
    <citation type="submission" date="2016-11" db="EMBL/GenBank/DDBJ databases">
        <authorList>
            <person name="Jaros S."/>
            <person name="Januszkiewicz K."/>
            <person name="Wedrychowicz H."/>
        </authorList>
    </citation>
    <scope>NUCLEOTIDE SEQUENCE [LARGE SCALE GENOMIC DNA]</scope>
    <source>
        <strain evidence="2 3">DSM 44523</strain>
    </source>
</reference>
<feature type="compositionally biased region" description="Polar residues" evidence="1">
    <location>
        <begin position="127"/>
        <end position="136"/>
    </location>
</feature>
<dbReference type="Proteomes" id="UP000184501">
    <property type="component" value="Unassembled WGS sequence"/>
</dbReference>